<accession>A0ABR3FVV2</accession>
<dbReference type="EMBL" id="JBAHYK010000052">
    <property type="protein sequence ID" value="KAL0579659.1"/>
    <property type="molecule type" value="Genomic_DNA"/>
</dbReference>
<comment type="caution">
    <text evidence="1">The sequence shown here is derived from an EMBL/GenBank/DDBJ whole genome shotgun (WGS) entry which is preliminary data.</text>
</comment>
<sequence>MRVTSKSISTKLPQVPHDQAQKTMSIFYSSFLSMYKRVPFIEEVSASRRRVYSAWDNDPENLRPANLLEVFAASTTAMAAVTLGANRGVKPPTPPSTPILEYGLYEYFNDKEGDGNNPRIGCEAWQEDLVVGNPWKHTKAPAVPSPAPENDNDVFFDCEDDDGTSLSGC</sequence>
<evidence type="ECO:0000313" key="2">
    <source>
        <dbReference type="Proteomes" id="UP001465976"/>
    </source>
</evidence>
<keyword evidence="2" id="KW-1185">Reference proteome</keyword>
<name>A0ABR3FVV2_9AGAR</name>
<organism evidence="1 2">
    <name type="scientific">Marasmius crinis-equi</name>
    <dbReference type="NCBI Taxonomy" id="585013"/>
    <lineage>
        <taxon>Eukaryota</taxon>
        <taxon>Fungi</taxon>
        <taxon>Dikarya</taxon>
        <taxon>Basidiomycota</taxon>
        <taxon>Agaricomycotina</taxon>
        <taxon>Agaricomycetes</taxon>
        <taxon>Agaricomycetidae</taxon>
        <taxon>Agaricales</taxon>
        <taxon>Marasmiineae</taxon>
        <taxon>Marasmiaceae</taxon>
        <taxon>Marasmius</taxon>
    </lineage>
</organism>
<reference evidence="1 2" key="1">
    <citation type="submission" date="2024-02" db="EMBL/GenBank/DDBJ databases">
        <title>A draft genome for the cacao thread blight pathogen Marasmius crinis-equi.</title>
        <authorList>
            <person name="Cohen S.P."/>
            <person name="Baruah I.K."/>
            <person name="Amoako-Attah I."/>
            <person name="Bukari Y."/>
            <person name="Meinhardt L.W."/>
            <person name="Bailey B.A."/>
        </authorList>
    </citation>
    <scope>NUCLEOTIDE SEQUENCE [LARGE SCALE GENOMIC DNA]</scope>
    <source>
        <strain evidence="1 2">GH-76</strain>
    </source>
</reference>
<protein>
    <submittedName>
        <fullName evidence="1">Uncharacterized protein</fullName>
    </submittedName>
</protein>
<gene>
    <name evidence="1" type="ORF">V5O48_002356</name>
</gene>
<proteinExistence type="predicted"/>
<dbReference type="Proteomes" id="UP001465976">
    <property type="component" value="Unassembled WGS sequence"/>
</dbReference>
<evidence type="ECO:0000313" key="1">
    <source>
        <dbReference type="EMBL" id="KAL0579659.1"/>
    </source>
</evidence>